<feature type="non-terminal residue" evidence="2">
    <location>
        <position position="1"/>
    </location>
</feature>
<name>A0A843XS07_COLES</name>
<evidence type="ECO:0000313" key="3">
    <source>
        <dbReference type="Proteomes" id="UP000652761"/>
    </source>
</evidence>
<dbReference type="EMBL" id="NMUH01011668">
    <property type="protein sequence ID" value="MQM21850.1"/>
    <property type="molecule type" value="Genomic_DNA"/>
</dbReference>
<organism evidence="2 3">
    <name type="scientific">Colocasia esculenta</name>
    <name type="common">Wild taro</name>
    <name type="synonym">Arum esculentum</name>
    <dbReference type="NCBI Taxonomy" id="4460"/>
    <lineage>
        <taxon>Eukaryota</taxon>
        <taxon>Viridiplantae</taxon>
        <taxon>Streptophyta</taxon>
        <taxon>Embryophyta</taxon>
        <taxon>Tracheophyta</taxon>
        <taxon>Spermatophyta</taxon>
        <taxon>Magnoliopsida</taxon>
        <taxon>Liliopsida</taxon>
        <taxon>Araceae</taxon>
        <taxon>Aroideae</taxon>
        <taxon>Colocasieae</taxon>
        <taxon>Colocasia</taxon>
    </lineage>
</organism>
<dbReference type="Proteomes" id="UP000652761">
    <property type="component" value="Unassembled WGS sequence"/>
</dbReference>
<evidence type="ECO:0000256" key="1">
    <source>
        <dbReference type="SAM" id="MobiDB-lite"/>
    </source>
</evidence>
<accession>A0A843XS07</accession>
<feature type="region of interest" description="Disordered" evidence="1">
    <location>
        <begin position="112"/>
        <end position="134"/>
    </location>
</feature>
<proteinExistence type="predicted"/>
<keyword evidence="3" id="KW-1185">Reference proteome</keyword>
<evidence type="ECO:0000313" key="2">
    <source>
        <dbReference type="EMBL" id="MQM21850.1"/>
    </source>
</evidence>
<comment type="caution">
    <text evidence="2">The sequence shown here is derived from an EMBL/GenBank/DDBJ whole genome shotgun (WGS) entry which is preliminary data.</text>
</comment>
<reference evidence="2" key="1">
    <citation type="submission" date="2017-07" db="EMBL/GenBank/DDBJ databases">
        <title>Taro Niue Genome Assembly and Annotation.</title>
        <authorList>
            <person name="Atibalentja N."/>
            <person name="Keating K."/>
            <person name="Fields C.J."/>
        </authorList>
    </citation>
    <scope>NUCLEOTIDE SEQUENCE</scope>
    <source>
        <strain evidence="2">Niue_2</strain>
        <tissue evidence="2">Leaf</tissue>
    </source>
</reference>
<sequence>VRYNGVQRDCHENREKHFSIQLDGQQIHVEERRPSSLIAERNVQGNSSYTAPHNGSIYCDMLAAFPDLNSAGYALRLLLQNTVQTLVGLRGLGKRRTIQHPLTLGTTVNRVDVEPTPQDPSGTTNCPRESNFDM</sequence>
<dbReference type="AlphaFoldDB" id="A0A843XS07"/>
<feature type="compositionally biased region" description="Polar residues" evidence="1">
    <location>
        <begin position="119"/>
        <end position="134"/>
    </location>
</feature>
<gene>
    <name evidence="2" type="ORF">Taro_054895</name>
</gene>
<protein>
    <submittedName>
        <fullName evidence="2">Uncharacterized protein</fullName>
    </submittedName>
</protein>